<keyword evidence="2 6" id="KW-0808">Transferase</keyword>
<dbReference type="SFLD" id="SFLDG01150">
    <property type="entry name" value="Main.1:_Beta-like"/>
    <property type="match status" value="1"/>
</dbReference>
<dbReference type="Pfam" id="PF02798">
    <property type="entry name" value="GST_N"/>
    <property type="match status" value="1"/>
</dbReference>
<evidence type="ECO:0000313" key="6">
    <source>
        <dbReference type="EMBL" id="OLO04732.1"/>
    </source>
</evidence>
<dbReference type="CDD" id="cd03047">
    <property type="entry name" value="GST_N_2"/>
    <property type="match status" value="1"/>
</dbReference>
<dbReference type="Gene3D" id="3.40.30.10">
    <property type="entry name" value="Glutaredoxin"/>
    <property type="match status" value="1"/>
</dbReference>
<dbReference type="SUPFAM" id="SSF52833">
    <property type="entry name" value="Thioredoxin-like"/>
    <property type="match status" value="1"/>
</dbReference>
<dbReference type="RefSeq" id="WP_075569633.1">
    <property type="nucleotide sequence ID" value="NZ_MSDO01000009.1"/>
</dbReference>
<dbReference type="SUPFAM" id="SSF47616">
    <property type="entry name" value="GST C-terminal domain-like"/>
    <property type="match status" value="1"/>
</dbReference>
<dbReference type="FunFam" id="3.40.30.10:FF:000039">
    <property type="entry name" value="Glutathione S-transferase domain"/>
    <property type="match status" value="1"/>
</dbReference>
<proteinExistence type="inferred from homology"/>
<accession>A0A1Q8STN3</accession>
<comment type="caution">
    <text evidence="6">The sequence shown here is derived from an EMBL/GenBank/DDBJ whole genome shotgun (WGS) entry which is preliminary data.</text>
</comment>
<evidence type="ECO:0000256" key="2">
    <source>
        <dbReference type="ARBA" id="ARBA00022679"/>
    </source>
</evidence>
<dbReference type="STRING" id="404433.BTW07_08020"/>
<evidence type="ECO:0000256" key="3">
    <source>
        <dbReference type="RuleBase" id="RU003494"/>
    </source>
</evidence>
<dbReference type="OrthoDB" id="5958450at2"/>
<feature type="domain" description="GST N-terminal" evidence="4">
    <location>
        <begin position="1"/>
        <end position="81"/>
    </location>
</feature>
<gene>
    <name evidence="6" type="ORF">BTW07_08020</name>
</gene>
<dbReference type="AlphaFoldDB" id="A0A1Q8STN3"/>
<dbReference type="Proteomes" id="UP000186878">
    <property type="component" value="Unassembled WGS sequence"/>
</dbReference>
<dbReference type="SFLD" id="SFLDG00358">
    <property type="entry name" value="Main_(cytGST)"/>
    <property type="match status" value="1"/>
</dbReference>
<dbReference type="InterPro" id="IPR004046">
    <property type="entry name" value="GST_C"/>
</dbReference>
<dbReference type="PROSITE" id="PS50404">
    <property type="entry name" value="GST_NTER"/>
    <property type="match status" value="1"/>
</dbReference>
<evidence type="ECO:0000259" key="5">
    <source>
        <dbReference type="PROSITE" id="PS50405"/>
    </source>
</evidence>
<evidence type="ECO:0000259" key="4">
    <source>
        <dbReference type="PROSITE" id="PS50404"/>
    </source>
</evidence>
<sequence>MLTIWGRRSSYNVQKVLWLADELGLDYAHRPAGGDEGGLDSEEFLALNPNGRIPVIQDGDVAVWETHAILRYLAAEYGDGGFRRATPGAQSWNDRWLDWSLSELEPAFFGGVFWGFYRTPADQHDDAAIERSLARCDTLYRLLDSQLSGAPFLSGDTLGLADIPAGTTLYRYFELEIPRPSLPNVDAWYRRLESRPAYRRHVMRPFNDLYGRLAY</sequence>
<dbReference type="InterPro" id="IPR036249">
    <property type="entry name" value="Thioredoxin-like_sf"/>
</dbReference>
<feature type="domain" description="GST C-terminal" evidence="5">
    <location>
        <begin position="86"/>
        <end position="209"/>
    </location>
</feature>
<evidence type="ECO:0000313" key="7">
    <source>
        <dbReference type="Proteomes" id="UP000186878"/>
    </source>
</evidence>
<keyword evidence="7" id="KW-1185">Reference proteome</keyword>
<name>A0A1Q8STN3_9GAMM</name>
<dbReference type="PROSITE" id="PS50405">
    <property type="entry name" value="GST_CTER"/>
    <property type="match status" value="1"/>
</dbReference>
<dbReference type="InterPro" id="IPR036282">
    <property type="entry name" value="Glutathione-S-Trfase_C_sf"/>
</dbReference>
<dbReference type="GO" id="GO:0016740">
    <property type="term" value="F:transferase activity"/>
    <property type="evidence" value="ECO:0007669"/>
    <property type="project" value="UniProtKB-KW"/>
</dbReference>
<dbReference type="Pfam" id="PF00043">
    <property type="entry name" value="GST_C"/>
    <property type="match status" value="1"/>
</dbReference>
<organism evidence="6 7">
    <name type="scientific">Salinicola socius</name>
    <dbReference type="NCBI Taxonomy" id="404433"/>
    <lineage>
        <taxon>Bacteria</taxon>
        <taxon>Pseudomonadati</taxon>
        <taxon>Pseudomonadota</taxon>
        <taxon>Gammaproteobacteria</taxon>
        <taxon>Oceanospirillales</taxon>
        <taxon>Halomonadaceae</taxon>
        <taxon>Salinicola</taxon>
    </lineage>
</organism>
<protein>
    <submittedName>
        <fullName evidence="6">Glutathione S-transferase</fullName>
    </submittedName>
</protein>
<dbReference type="SFLD" id="SFLDS00019">
    <property type="entry name" value="Glutathione_Transferase_(cytos"/>
    <property type="match status" value="1"/>
</dbReference>
<evidence type="ECO:0000256" key="1">
    <source>
        <dbReference type="ARBA" id="ARBA00007409"/>
    </source>
</evidence>
<reference evidence="6 7" key="1">
    <citation type="submission" date="2016-12" db="EMBL/GenBank/DDBJ databases">
        <title>Draft genome sequences of strains Salinicola socius SMB35, Salinicola sp. MH3R3-1 and Chromohalobacter sp. SMB17 from the Verkhnekamsk potash mining region of Russia.</title>
        <authorList>
            <person name="Mavrodi D.V."/>
            <person name="Olsson B.E."/>
            <person name="Korsakova E.S."/>
            <person name="Pyankova A."/>
            <person name="Mavrodi O.V."/>
            <person name="Plotnikova E.G."/>
        </authorList>
    </citation>
    <scope>NUCLEOTIDE SEQUENCE [LARGE SCALE GENOMIC DNA]</scope>
    <source>
        <strain evidence="6 7">SMB35</strain>
    </source>
</reference>
<dbReference type="InterPro" id="IPR004045">
    <property type="entry name" value="Glutathione_S-Trfase_N"/>
</dbReference>
<dbReference type="PANTHER" id="PTHR44051:SF19">
    <property type="entry name" value="DISULFIDE-BOND OXIDOREDUCTASE YFCG"/>
    <property type="match status" value="1"/>
</dbReference>
<dbReference type="InterPro" id="IPR040079">
    <property type="entry name" value="Glutathione_S-Trfase"/>
</dbReference>
<dbReference type="InterPro" id="IPR010987">
    <property type="entry name" value="Glutathione-S-Trfase_C-like"/>
</dbReference>
<dbReference type="EMBL" id="MSDO01000009">
    <property type="protein sequence ID" value="OLO04732.1"/>
    <property type="molecule type" value="Genomic_DNA"/>
</dbReference>
<dbReference type="PANTHER" id="PTHR44051">
    <property type="entry name" value="GLUTATHIONE S-TRANSFERASE-RELATED"/>
    <property type="match status" value="1"/>
</dbReference>
<comment type="similarity">
    <text evidence="1 3">Belongs to the GST superfamily.</text>
</comment>
<dbReference type="Gene3D" id="1.20.1050.10">
    <property type="match status" value="1"/>
</dbReference>